<keyword evidence="2" id="KW-1185">Reference proteome</keyword>
<proteinExistence type="predicted"/>
<dbReference type="OrthoDB" id="9906141at2759"/>
<dbReference type="EMBL" id="KK107390">
    <property type="protein sequence ID" value="EZA51457.1"/>
    <property type="molecule type" value="Genomic_DNA"/>
</dbReference>
<protein>
    <submittedName>
        <fullName evidence="1">Uncharacterized protein</fullName>
    </submittedName>
</protein>
<dbReference type="Proteomes" id="UP000053097">
    <property type="component" value="Unassembled WGS sequence"/>
</dbReference>
<reference evidence="1 2" key="1">
    <citation type="journal article" date="2014" name="Curr. Biol.">
        <title>The genome of the clonal raider ant Cerapachys biroi.</title>
        <authorList>
            <person name="Oxley P.R."/>
            <person name="Ji L."/>
            <person name="Fetter-Pruneda I."/>
            <person name="McKenzie S.K."/>
            <person name="Li C."/>
            <person name="Hu H."/>
            <person name="Zhang G."/>
            <person name="Kronauer D.J."/>
        </authorList>
    </citation>
    <scope>NUCLEOTIDE SEQUENCE [LARGE SCALE GENOMIC DNA]</scope>
</reference>
<dbReference type="AlphaFoldDB" id="A0A026W5V5"/>
<organism evidence="1 2">
    <name type="scientific">Ooceraea biroi</name>
    <name type="common">Clonal raider ant</name>
    <name type="synonym">Cerapachys biroi</name>
    <dbReference type="NCBI Taxonomy" id="2015173"/>
    <lineage>
        <taxon>Eukaryota</taxon>
        <taxon>Metazoa</taxon>
        <taxon>Ecdysozoa</taxon>
        <taxon>Arthropoda</taxon>
        <taxon>Hexapoda</taxon>
        <taxon>Insecta</taxon>
        <taxon>Pterygota</taxon>
        <taxon>Neoptera</taxon>
        <taxon>Endopterygota</taxon>
        <taxon>Hymenoptera</taxon>
        <taxon>Apocrita</taxon>
        <taxon>Aculeata</taxon>
        <taxon>Formicoidea</taxon>
        <taxon>Formicidae</taxon>
        <taxon>Dorylinae</taxon>
        <taxon>Ooceraea</taxon>
    </lineage>
</organism>
<name>A0A026W5V5_OOCBI</name>
<sequence length="79" mass="9100">MSDERDVLLALCKYVNSLTNVGLTVEHLRLAECNAPDEITTEKLWSTLHILSYHAAREKRSDIDFRNYGLFSLIYTLVI</sequence>
<evidence type="ECO:0000313" key="1">
    <source>
        <dbReference type="EMBL" id="EZA51457.1"/>
    </source>
</evidence>
<evidence type="ECO:0000313" key="2">
    <source>
        <dbReference type="Proteomes" id="UP000053097"/>
    </source>
</evidence>
<accession>A0A026W5V5</accession>
<gene>
    <name evidence="1" type="ORF">X777_09726</name>
</gene>